<gene>
    <name evidence="1" type="ORF">GGQ90_003509</name>
</gene>
<dbReference type="AlphaFoldDB" id="A0A7W6LT74"/>
<dbReference type="RefSeq" id="WP_188083218.1">
    <property type="nucleotide sequence ID" value="NZ_JACIEU010000014.1"/>
</dbReference>
<evidence type="ECO:0000313" key="1">
    <source>
        <dbReference type="EMBL" id="MBB4149717.1"/>
    </source>
</evidence>
<accession>A0A7W6LT74</accession>
<dbReference type="Proteomes" id="UP000590524">
    <property type="component" value="Unassembled WGS sequence"/>
</dbReference>
<reference evidence="1 2" key="1">
    <citation type="submission" date="2020-08" db="EMBL/GenBank/DDBJ databases">
        <title>Genomic Encyclopedia of Type Strains, Phase IV (KMG-IV): sequencing the most valuable type-strain genomes for metagenomic binning, comparative biology and taxonomic classification.</title>
        <authorList>
            <person name="Goeker M."/>
        </authorList>
    </citation>
    <scope>NUCLEOTIDE SEQUENCE [LARGE SCALE GENOMIC DNA]</scope>
    <source>
        <strain evidence="1 2">DSM 19371</strain>
    </source>
</reference>
<organism evidence="1 2">
    <name type="scientific">Sphingobium scionense</name>
    <dbReference type="NCBI Taxonomy" id="1404341"/>
    <lineage>
        <taxon>Bacteria</taxon>
        <taxon>Pseudomonadati</taxon>
        <taxon>Pseudomonadota</taxon>
        <taxon>Alphaproteobacteria</taxon>
        <taxon>Sphingomonadales</taxon>
        <taxon>Sphingomonadaceae</taxon>
        <taxon>Sphingobium</taxon>
    </lineage>
</organism>
<sequence>MAVGQLECLVARLDCADFRVLNIVISETTNQNDAMSAGVRTTVASPTRQVSVF</sequence>
<evidence type="ECO:0000313" key="2">
    <source>
        <dbReference type="Proteomes" id="UP000590524"/>
    </source>
</evidence>
<dbReference type="EMBL" id="JACIEU010000014">
    <property type="protein sequence ID" value="MBB4149717.1"/>
    <property type="molecule type" value="Genomic_DNA"/>
</dbReference>
<name>A0A7W6LT74_9SPHN</name>
<keyword evidence="2" id="KW-1185">Reference proteome</keyword>
<protein>
    <submittedName>
        <fullName evidence="1">Uncharacterized protein</fullName>
    </submittedName>
</protein>
<comment type="caution">
    <text evidence="1">The sequence shown here is derived from an EMBL/GenBank/DDBJ whole genome shotgun (WGS) entry which is preliminary data.</text>
</comment>
<proteinExistence type="predicted"/>